<dbReference type="Proteomes" id="UP000216352">
    <property type="component" value="Unassembled WGS sequence"/>
</dbReference>
<sequence length="140" mass="16588">MSKHYFDDFRTQTIEKMAGAMEDMTYAYQQTRVPKKHYKDCLSKPIEEMMEASVEVNLIQPYINMIKTMLDENPKSFYKALLCVDAKISMSSVRTSEWEALEIMWHEKQNDSTRKTILPKTELDRFHDLVEHSYDELPPL</sequence>
<protein>
    <submittedName>
        <fullName evidence="1">Uncharacterized protein</fullName>
    </submittedName>
</protein>
<accession>A0A261FTI2</accession>
<evidence type="ECO:0000313" key="1">
    <source>
        <dbReference type="EMBL" id="OZG62469.1"/>
    </source>
</evidence>
<evidence type="ECO:0000313" key="2">
    <source>
        <dbReference type="Proteomes" id="UP000216352"/>
    </source>
</evidence>
<dbReference type="EMBL" id="MWWX01000005">
    <property type="protein sequence ID" value="OZG62469.1"/>
    <property type="molecule type" value="Genomic_DNA"/>
</dbReference>
<name>A0A261FTI2_9BIFI</name>
<reference evidence="1 2" key="1">
    <citation type="journal article" date="2017" name="BMC Genomics">
        <title>Comparative genomic and phylogenomic analyses of the Bifidobacteriaceae family.</title>
        <authorList>
            <person name="Lugli G.A."/>
            <person name="Milani C."/>
            <person name="Turroni F."/>
            <person name="Duranti S."/>
            <person name="Mancabelli L."/>
            <person name="Mangifesta M."/>
            <person name="Ferrario C."/>
            <person name="Modesto M."/>
            <person name="Mattarelli P."/>
            <person name="Jiri K."/>
            <person name="van Sinderen D."/>
            <person name="Ventura M."/>
        </authorList>
    </citation>
    <scope>NUCLEOTIDE SEQUENCE [LARGE SCALE GENOMIC DNA]</scope>
    <source>
        <strain evidence="1 2">DSM 28807</strain>
    </source>
</reference>
<dbReference type="STRING" id="1603886.GCA_001895165_00422"/>
<comment type="caution">
    <text evidence="1">The sequence shown here is derived from an EMBL/GenBank/DDBJ whole genome shotgun (WGS) entry which is preliminary data.</text>
</comment>
<gene>
    <name evidence="1" type="ORF">BLEM_1015</name>
</gene>
<dbReference type="AlphaFoldDB" id="A0A261FTI2"/>
<organism evidence="1 2">
    <name type="scientific">Bifidobacterium lemurum</name>
    <dbReference type="NCBI Taxonomy" id="1603886"/>
    <lineage>
        <taxon>Bacteria</taxon>
        <taxon>Bacillati</taxon>
        <taxon>Actinomycetota</taxon>
        <taxon>Actinomycetes</taxon>
        <taxon>Bifidobacteriales</taxon>
        <taxon>Bifidobacteriaceae</taxon>
        <taxon>Bifidobacterium</taxon>
    </lineage>
</organism>
<proteinExistence type="predicted"/>
<dbReference type="OrthoDB" id="3233291at2"/>
<keyword evidence="2" id="KW-1185">Reference proteome</keyword>
<dbReference type="RefSeq" id="WP_072724057.1">
    <property type="nucleotide sequence ID" value="NZ_BDIS01000004.1"/>
</dbReference>